<dbReference type="SUPFAM" id="SSF89447">
    <property type="entry name" value="AbrB/MazE/MraZ-like"/>
    <property type="match status" value="1"/>
</dbReference>
<evidence type="ECO:0000313" key="2">
    <source>
        <dbReference type="Proteomes" id="UP000051581"/>
    </source>
</evidence>
<dbReference type="AlphaFoldDB" id="A0A0R1L1V1"/>
<keyword evidence="2" id="KW-1185">Reference proteome</keyword>
<proteinExistence type="predicted"/>
<dbReference type="RefSeq" id="WP_057826289.1">
    <property type="nucleotide sequence ID" value="NZ_AZEA01000027.1"/>
</dbReference>
<evidence type="ECO:0008006" key="3">
    <source>
        <dbReference type="Google" id="ProtNLM"/>
    </source>
</evidence>
<accession>A0A0R1L1V1</accession>
<protein>
    <recommendedName>
        <fullName evidence="3">SpoVT-AbrB domain-containing protein</fullName>
    </recommendedName>
</protein>
<dbReference type="InterPro" id="IPR037914">
    <property type="entry name" value="SpoVT-AbrB_sf"/>
</dbReference>
<reference evidence="1 2" key="1">
    <citation type="journal article" date="2015" name="Genome Announc.">
        <title>Expanding the biotechnology potential of lactobacilli through comparative genomics of 213 strains and associated genera.</title>
        <authorList>
            <person name="Sun Z."/>
            <person name="Harris H.M."/>
            <person name="McCann A."/>
            <person name="Guo C."/>
            <person name="Argimon S."/>
            <person name="Zhang W."/>
            <person name="Yang X."/>
            <person name="Jeffery I.B."/>
            <person name="Cooney J.C."/>
            <person name="Kagawa T.F."/>
            <person name="Liu W."/>
            <person name="Song Y."/>
            <person name="Salvetti E."/>
            <person name="Wrobel A."/>
            <person name="Rasinkangas P."/>
            <person name="Parkhill J."/>
            <person name="Rea M.C."/>
            <person name="O'Sullivan O."/>
            <person name="Ritari J."/>
            <person name="Douillard F.P."/>
            <person name="Paul Ross R."/>
            <person name="Yang R."/>
            <person name="Briner A.E."/>
            <person name="Felis G.E."/>
            <person name="de Vos W.M."/>
            <person name="Barrangou R."/>
            <person name="Klaenhammer T.R."/>
            <person name="Caufield P.W."/>
            <person name="Cui Y."/>
            <person name="Zhang H."/>
            <person name="O'Toole P.W."/>
        </authorList>
    </citation>
    <scope>NUCLEOTIDE SEQUENCE [LARGE SCALE GENOMIC DNA]</scope>
    <source>
        <strain evidence="1 2">DSM 19904</strain>
    </source>
</reference>
<dbReference type="Gene3D" id="2.10.260.10">
    <property type="match status" value="1"/>
</dbReference>
<dbReference type="PATRIC" id="fig|1423808.3.peg.1510"/>
<organism evidence="1 2">
    <name type="scientific">Lentilactobacillus sunkii DSM 19904</name>
    <dbReference type="NCBI Taxonomy" id="1423808"/>
    <lineage>
        <taxon>Bacteria</taxon>
        <taxon>Bacillati</taxon>
        <taxon>Bacillota</taxon>
        <taxon>Bacilli</taxon>
        <taxon>Lactobacillales</taxon>
        <taxon>Lactobacillaceae</taxon>
        <taxon>Lentilactobacillus</taxon>
    </lineage>
</organism>
<comment type="caution">
    <text evidence="1">The sequence shown here is derived from an EMBL/GenBank/DDBJ whole genome shotgun (WGS) entry which is preliminary data.</text>
</comment>
<dbReference type="OrthoDB" id="2189846at2"/>
<sequence length="83" mass="9570">MKKIKVRKIGNSLGVILPRTTGIHEGDELHLMKKGEWLILDMSEANINRARAIIQKGFDDFKYNRTLTEDEMASLLGKYGWHK</sequence>
<dbReference type="Proteomes" id="UP000051581">
    <property type="component" value="Unassembled WGS sequence"/>
</dbReference>
<name>A0A0R1L1V1_9LACO</name>
<evidence type="ECO:0000313" key="1">
    <source>
        <dbReference type="EMBL" id="KRK87028.1"/>
    </source>
</evidence>
<dbReference type="EMBL" id="AZEA01000027">
    <property type="protein sequence ID" value="KRK87028.1"/>
    <property type="molecule type" value="Genomic_DNA"/>
</dbReference>
<gene>
    <name evidence="1" type="ORF">FD17_GL001489</name>
</gene>